<dbReference type="EMBL" id="PNBA02000004">
    <property type="protein sequence ID" value="KAG6427641.1"/>
    <property type="molecule type" value="Genomic_DNA"/>
</dbReference>
<evidence type="ECO:0000313" key="2">
    <source>
        <dbReference type="Proteomes" id="UP000298416"/>
    </source>
</evidence>
<reference evidence="1" key="2">
    <citation type="submission" date="2020-08" db="EMBL/GenBank/DDBJ databases">
        <title>Plant Genome Project.</title>
        <authorList>
            <person name="Zhang R.-G."/>
        </authorList>
    </citation>
    <scope>NUCLEOTIDE SEQUENCE</scope>
    <source>
        <strain evidence="1">Huo1</strain>
        <tissue evidence="1">Leaf</tissue>
    </source>
</reference>
<protein>
    <submittedName>
        <fullName evidence="1">Uncharacterized protein</fullName>
    </submittedName>
</protein>
<keyword evidence="2" id="KW-1185">Reference proteome</keyword>
<accession>A0A8X8Y7Q1</accession>
<dbReference type="AlphaFoldDB" id="A0A8X8Y7Q1"/>
<proteinExistence type="predicted"/>
<gene>
    <name evidence="1" type="ORF">SASPL_111887</name>
</gene>
<dbReference type="Proteomes" id="UP000298416">
    <property type="component" value="Unassembled WGS sequence"/>
</dbReference>
<comment type="caution">
    <text evidence="1">The sequence shown here is derived from an EMBL/GenBank/DDBJ whole genome shotgun (WGS) entry which is preliminary data.</text>
</comment>
<evidence type="ECO:0000313" key="1">
    <source>
        <dbReference type="EMBL" id="KAG6427641.1"/>
    </source>
</evidence>
<organism evidence="1">
    <name type="scientific">Salvia splendens</name>
    <name type="common">Scarlet sage</name>
    <dbReference type="NCBI Taxonomy" id="180675"/>
    <lineage>
        <taxon>Eukaryota</taxon>
        <taxon>Viridiplantae</taxon>
        <taxon>Streptophyta</taxon>
        <taxon>Embryophyta</taxon>
        <taxon>Tracheophyta</taxon>
        <taxon>Spermatophyta</taxon>
        <taxon>Magnoliopsida</taxon>
        <taxon>eudicotyledons</taxon>
        <taxon>Gunneridae</taxon>
        <taxon>Pentapetalae</taxon>
        <taxon>asterids</taxon>
        <taxon>lamiids</taxon>
        <taxon>Lamiales</taxon>
        <taxon>Lamiaceae</taxon>
        <taxon>Nepetoideae</taxon>
        <taxon>Mentheae</taxon>
        <taxon>Salviinae</taxon>
        <taxon>Salvia</taxon>
        <taxon>Salvia subgen. Calosphace</taxon>
        <taxon>core Calosphace</taxon>
    </lineage>
</organism>
<reference evidence="1" key="1">
    <citation type="submission" date="2018-01" db="EMBL/GenBank/DDBJ databases">
        <authorList>
            <person name="Mao J.F."/>
        </authorList>
    </citation>
    <scope>NUCLEOTIDE SEQUENCE</scope>
    <source>
        <strain evidence="1">Huo1</strain>
        <tissue evidence="1">Leaf</tissue>
    </source>
</reference>
<sequence length="107" mass="11989">MDGWMAGLGAAQPPTTDALGQLLSEYARSTDRVPLSRSFTDISGTLATEAAEDSAQVAKLRSALESVDHKRRKVCIIARWISFSWLPHFSNTEILQTLFTRIRFYNK</sequence>
<name>A0A8X8Y7Q1_SALSN</name>